<dbReference type="AlphaFoldDB" id="A0A922MRJ3"/>
<reference evidence="1" key="1">
    <citation type="journal article" date="2021" name="G3 (Bethesda)">
        <title>Genome and transcriptome analysis of the beet armyworm Spodoptera exigua reveals targets for pest control. .</title>
        <authorList>
            <person name="Simon S."/>
            <person name="Breeschoten T."/>
            <person name="Jansen H.J."/>
            <person name="Dirks R.P."/>
            <person name="Schranz M.E."/>
            <person name="Ros V.I.D."/>
        </authorList>
    </citation>
    <scope>NUCLEOTIDE SEQUENCE</scope>
    <source>
        <strain evidence="1">TB_SE_WUR_2020</strain>
    </source>
</reference>
<proteinExistence type="predicted"/>
<dbReference type="EMBL" id="JACEFF010000259">
    <property type="protein sequence ID" value="KAH9641032.1"/>
    <property type="molecule type" value="Genomic_DNA"/>
</dbReference>
<accession>A0A922MRJ3</accession>
<evidence type="ECO:0000313" key="2">
    <source>
        <dbReference type="Proteomes" id="UP000814243"/>
    </source>
</evidence>
<organism evidence="1 2">
    <name type="scientific">Spodoptera exigua</name>
    <name type="common">Beet armyworm</name>
    <name type="synonym">Noctua fulgens</name>
    <dbReference type="NCBI Taxonomy" id="7107"/>
    <lineage>
        <taxon>Eukaryota</taxon>
        <taxon>Metazoa</taxon>
        <taxon>Ecdysozoa</taxon>
        <taxon>Arthropoda</taxon>
        <taxon>Hexapoda</taxon>
        <taxon>Insecta</taxon>
        <taxon>Pterygota</taxon>
        <taxon>Neoptera</taxon>
        <taxon>Endopterygota</taxon>
        <taxon>Lepidoptera</taxon>
        <taxon>Glossata</taxon>
        <taxon>Ditrysia</taxon>
        <taxon>Noctuoidea</taxon>
        <taxon>Noctuidae</taxon>
        <taxon>Amphipyrinae</taxon>
        <taxon>Spodoptera</taxon>
    </lineage>
</organism>
<gene>
    <name evidence="1" type="ORF">HF086_015128</name>
</gene>
<name>A0A922MRJ3_SPOEX</name>
<comment type="caution">
    <text evidence="1">The sequence shown here is derived from an EMBL/GenBank/DDBJ whole genome shotgun (WGS) entry which is preliminary data.</text>
</comment>
<evidence type="ECO:0000313" key="1">
    <source>
        <dbReference type="EMBL" id="KAH9641032.1"/>
    </source>
</evidence>
<protein>
    <submittedName>
        <fullName evidence="1">Uncharacterized protein</fullName>
    </submittedName>
</protein>
<sequence length="142" mass="16396">MKYYVIVLQANGDEFVHPSASDAKRSSRRSSEKLKQNQLQYVKLIYSNVFLFIVTYKDLMDEADGGEDPELDDFDRLRSIREQHRKEKYLQKLMARSISAQQRTGSTELMDNDLLLEDLLSQSAAAQKKEEKLKSDSKDNAT</sequence>
<dbReference type="Proteomes" id="UP000814243">
    <property type="component" value="Unassembled WGS sequence"/>
</dbReference>